<protein>
    <recommendedName>
        <fullName evidence="9">Permease YjgP/YjgQ family protein</fullName>
    </recommendedName>
</protein>
<keyword evidence="2" id="KW-1003">Cell membrane</keyword>
<organism evidence="7 8">
    <name type="scientific">Candidatus Endolissoclinum faulkneri L2</name>
    <dbReference type="NCBI Taxonomy" id="1193729"/>
    <lineage>
        <taxon>Bacteria</taxon>
        <taxon>Pseudomonadati</taxon>
        <taxon>Pseudomonadota</taxon>
        <taxon>Alphaproteobacteria</taxon>
        <taxon>Rhodospirillales</taxon>
        <taxon>Rhodospirillaceae</taxon>
        <taxon>Candidatus Endolissoclinum</taxon>
    </lineage>
</organism>
<dbReference type="GO" id="GO:0015920">
    <property type="term" value="P:lipopolysaccharide transport"/>
    <property type="evidence" value="ECO:0007669"/>
    <property type="project" value="TreeGrafter"/>
</dbReference>
<dbReference type="EMBL" id="CP003539">
    <property type="protein sequence ID" value="AFX99089.1"/>
    <property type="molecule type" value="Genomic_DNA"/>
</dbReference>
<feature type="transmembrane region" description="Helical" evidence="6">
    <location>
        <begin position="34"/>
        <end position="55"/>
    </location>
</feature>
<dbReference type="PANTHER" id="PTHR33529">
    <property type="entry name" value="SLR0882 PROTEIN-RELATED"/>
    <property type="match status" value="1"/>
</dbReference>
<dbReference type="Proteomes" id="UP000010077">
    <property type="component" value="Chromosome"/>
</dbReference>
<evidence type="ECO:0000313" key="7">
    <source>
        <dbReference type="EMBL" id="AFX99089.1"/>
    </source>
</evidence>
<dbReference type="NCBIfam" id="TIGR04408">
    <property type="entry name" value="LptG_lptG"/>
    <property type="match status" value="1"/>
</dbReference>
<feature type="transmembrane region" description="Helical" evidence="6">
    <location>
        <begin position="300"/>
        <end position="320"/>
    </location>
</feature>
<dbReference type="eggNOG" id="COG0795">
    <property type="taxonomic scope" value="Bacteria"/>
</dbReference>
<comment type="subcellular location">
    <subcellularLocation>
        <location evidence="1">Cell membrane</location>
        <topology evidence="1">Multi-pass membrane protein</topology>
    </subcellularLocation>
</comment>
<dbReference type="KEGG" id="thal:A1OE_905"/>
<dbReference type="AlphaFoldDB" id="K7YRC2"/>
<dbReference type="GO" id="GO:0055085">
    <property type="term" value="P:transmembrane transport"/>
    <property type="evidence" value="ECO:0007669"/>
    <property type="project" value="InterPro"/>
</dbReference>
<evidence type="ECO:0000313" key="8">
    <source>
        <dbReference type="Proteomes" id="UP000010077"/>
    </source>
</evidence>
<evidence type="ECO:0000256" key="3">
    <source>
        <dbReference type="ARBA" id="ARBA00022692"/>
    </source>
</evidence>
<accession>K7YRC2</accession>
<feature type="transmembrane region" description="Helical" evidence="6">
    <location>
        <begin position="67"/>
        <end position="100"/>
    </location>
</feature>
<dbReference type="InterPro" id="IPR005495">
    <property type="entry name" value="LptG/LptF_permease"/>
</dbReference>
<keyword evidence="8" id="KW-1185">Reference proteome</keyword>
<feature type="transmembrane region" description="Helical" evidence="6">
    <location>
        <begin position="360"/>
        <end position="380"/>
    </location>
</feature>
<evidence type="ECO:0000256" key="2">
    <source>
        <dbReference type="ARBA" id="ARBA00022475"/>
    </source>
</evidence>
<keyword evidence="3 6" id="KW-0812">Transmembrane</keyword>
<dbReference type="GO" id="GO:0043190">
    <property type="term" value="C:ATP-binding cassette (ABC) transporter complex"/>
    <property type="evidence" value="ECO:0007669"/>
    <property type="project" value="InterPro"/>
</dbReference>
<dbReference type="STRING" id="1193729.A1OE_905"/>
<dbReference type="PANTHER" id="PTHR33529:SF2">
    <property type="entry name" value="LIPOPOLYSACCHARIDE EXPORT SYSTEM PERMEASE PROTEIN LPTG"/>
    <property type="match status" value="1"/>
</dbReference>
<evidence type="ECO:0000256" key="1">
    <source>
        <dbReference type="ARBA" id="ARBA00004651"/>
    </source>
</evidence>
<dbReference type="Pfam" id="PF03739">
    <property type="entry name" value="LptF_LptG"/>
    <property type="match status" value="1"/>
</dbReference>
<evidence type="ECO:0000256" key="5">
    <source>
        <dbReference type="ARBA" id="ARBA00023136"/>
    </source>
</evidence>
<evidence type="ECO:0000256" key="6">
    <source>
        <dbReference type="SAM" id="Phobius"/>
    </source>
</evidence>
<proteinExistence type="predicted"/>
<dbReference type="InterPro" id="IPR030923">
    <property type="entry name" value="LptG"/>
</dbReference>
<feature type="transmembrane region" description="Helical" evidence="6">
    <location>
        <begin position="120"/>
        <end position="141"/>
    </location>
</feature>
<evidence type="ECO:0008006" key="9">
    <source>
        <dbReference type="Google" id="ProtNLM"/>
    </source>
</evidence>
<dbReference type="HOGENOM" id="CLU_028799_2_0_5"/>
<sequence length="383" mass="43733">MCVYVHDVLKLPDYNYVKEMRFSWILSFYIGRQLAIWLFGSFTGLTTTVFLLDFIELLRRGTGKEGAYFIVLLQMALLKLPTMACQIMPFGILFGSMLAFAQLTRSNELVVARSVGVSVWQFMMPPILIALAMGIINITILNSISSNMLKKFHQLEDSVLHNRSNKFLPVQSREIWMREQDEKHRLVINARNIYNNTGLVDVIMLFFDYKNHFQKRIDAHKATLSNGNWMLKDVVITVEHTRSKPIDEISFPTNLTVDNLKNLYIAPETMSLWELQQFIELLENTGFLAVQHRLYWHAKLAYPLLMMDMVMIAAIFSLRLAKNNNILVLAAAGLCCGFLIYFLSNILFALGMAARIPARLAAWTPAIITMLLSVAGNLHLEDG</sequence>
<evidence type="ECO:0000256" key="4">
    <source>
        <dbReference type="ARBA" id="ARBA00022989"/>
    </source>
</evidence>
<name>K7YRC2_9PROT</name>
<reference evidence="7 8" key="1">
    <citation type="journal article" date="2012" name="Proc. Natl. Acad. Sci. U.S.A.">
        <title>Genome streamlining and chemical defense in a coral reef symbiosis.</title>
        <authorList>
            <person name="Kwan J.C."/>
            <person name="Donia M.S."/>
            <person name="Han A.W."/>
            <person name="Hirose E."/>
            <person name="Haygood M.G."/>
            <person name="Schmidt E.W."/>
        </authorList>
    </citation>
    <scope>NUCLEOTIDE SEQUENCE [LARGE SCALE GENOMIC DNA]</scope>
    <source>
        <strain evidence="7 8">L2</strain>
    </source>
</reference>
<keyword evidence="5 6" id="KW-0472">Membrane</keyword>
<gene>
    <name evidence="7" type="ORF">A1OE_905</name>
</gene>
<feature type="transmembrane region" description="Helical" evidence="6">
    <location>
        <begin position="326"/>
        <end position="348"/>
    </location>
</feature>
<keyword evidence="4 6" id="KW-1133">Transmembrane helix</keyword>